<organism evidence="2 3">
    <name type="scientific">Tanacetum coccineum</name>
    <dbReference type="NCBI Taxonomy" id="301880"/>
    <lineage>
        <taxon>Eukaryota</taxon>
        <taxon>Viridiplantae</taxon>
        <taxon>Streptophyta</taxon>
        <taxon>Embryophyta</taxon>
        <taxon>Tracheophyta</taxon>
        <taxon>Spermatophyta</taxon>
        <taxon>Magnoliopsida</taxon>
        <taxon>eudicotyledons</taxon>
        <taxon>Gunneridae</taxon>
        <taxon>Pentapetalae</taxon>
        <taxon>asterids</taxon>
        <taxon>campanulids</taxon>
        <taxon>Asterales</taxon>
        <taxon>Asteraceae</taxon>
        <taxon>Asteroideae</taxon>
        <taxon>Anthemideae</taxon>
        <taxon>Anthemidinae</taxon>
        <taxon>Tanacetum</taxon>
    </lineage>
</organism>
<sequence length="62" mass="6987">PVSNKNDAITSGNKKQAEVSRQEFSWEGDHIYRISTTPIAERIDIFERQLIEGKLLLVDGDG</sequence>
<accession>A0ABQ5EK18</accession>
<feature type="region of interest" description="Disordered" evidence="1">
    <location>
        <begin position="1"/>
        <end position="21"/>
    </location>
</feature>
<keyword evidence="3" id="KW-1185">Reference proteome</keyword>
<evidence type="ECO:0000313" key="2">
    <source>
        <dbReference type="EMBL" id="GJT51255.1"/>
    </source>
</evidence>
<gene>
    <name evidence="2" type="ORF">Tco_0977412</name>
</gene>
<reference evidence="2" key="1">
    <citation type="journal article" date="2022" name="Int. J. Mol. Sci.">
        <title>Draft Genome of Tanacetum Coccineum: Genomic Comparison of Closely Related Tanacetum-Family Plants.</title>
        <authorList>
            <person name="Yamashiro T."/>
            <person name="Shiraishi A."/>
            <person name="Nakayama K."/>
            <person name="Satake H."/>
        </authorList>
    </citation>
    <scope>NUCLEOTIDE SEQUENCE</scope>
</reference>
<protein>
    <submittedName>
        <fullName evidence="2">Uncharacterized protein</fullName>
    </submittedName>
</protein>
<evidence type="ECO:0000256" key="1">
    <source>
        <dbReference type="SAM" id="MobiDB-lite"/>
    </source>
</evidence>
<feature type="non-terminal residue" evidence="2">
    <location>
        <position position="1"/>
    </location>
</feature>
<comment type="caution">
    <text evidence="2">The sequence shown here is derived from an EMBL/GenBank/DDBJ whole genome shotgun (WGS) entry which is preliminary data.</text>
</comment>
<name>A0ABQ5EK18_9ASTR</name>
<proteinExistence type="predicted"/>
<feature type="compositionally biased region" description="Polar residues" evidence="1">
    <location>
        <begin position="1"/>
        <end position="14"/>
    </location>
</feature>
<dbReference type="EMBL" id="BQNB010016391">
    <property type="protein sequence ID" value="GJT51255.1"/>
    <property type="molecule type" value="Genomic_DNA"/>
</dbReference>
<dbReference type="Proteomes" id="UP001151760">
    <property type="component" value="Unassembled WGS sequence"/>
</dbReference>
<evidence type="ECO:0000313" key="3">
    <source>
        <dbReference type="Proteomes" id="UP001151760"/>
    </source>
</evidence>
<reference evidence="2" key="2">
    <citation type="submission" date="2022-01" db="EMBL/GenBank/DDBJ databases">
        <authorList>
            <person name="Yamashiro T."/>
            <person name="Shiraishi A."/>
            <person name="Satake H."/>
            <person name="Nakayama K."/>
        </authorList>
    </citation>
    <scope>NUCLEOTIDE SEQUENCE</scope>
</reference>